<name>A0ABY5PM76_9ACTN</name>
<dbReference type="RefSeq" id="WP_353865882.1">
    <property type="nucleotide sequence ID" value="NZ_CP088295.1"/>
</dbReference>
<protein>
    <submittedName>
        <fullName evidence="2">Uncharacterized protein</fullName>
    </submittedName>
</protein>
<keyword evidence="1" id="KW-1133">Transmembrane helix</keyword>
<reference evidence="3" key="1">
    <citation type="submission" date="2021-11" db="EMBL/GenBank/DDBJ databases">
        <title>Cultivation dependent microbiological survey of springs from the worlds oldest radium mine currently devoted to the extraction of radon-saturated water.</title>
        <authorList>
            <person name="Kapinusova G."/>
            <person name="Smrhova T."/>
            <person name="Strejcek M."/>
            <person name="Suman J."/>
            <person name="Jani K."/>
            <person name="Pajer P."/>
            <person name="Uhlik O."/>
        </authorList>
    </citation>
    <scope>NUCLEOTIDE SEQUENCE [LARGE SCALE GENOMIC DNA]</scope>
    <source>
        <strain evidence="3">J379</strain>
    </source>
</reference>
<gene>
    <name evidence="2" type="ORF">LRS13_07840</name>
</gene>
<feature type="transmembrane region" description="Helical" evidence="1">
    <location>
        <begin position="6"/>
        <end position="27"/>
    </location>
</feature>
<keyword evidence="1" id="KW-0472">Membrane</keyword>
<dbReference type="Proteomes" id="UP001058860">
    <property type="component" value="Chromosome"/>
</dbReference>
<keyword evidence="1" id="KW-0812">Transmembrane</keyword>
<keyword evidence="3" id="KW-1185">Reference proteome</keyword>
<sequence>MSDPLLFLVGLAITAAVLAAFGLLIYAEIQDGQTADAVAAGENHSLDDTVTERPASVT</sequence>
<dbReference type="EMBL" id="CP088295">
    <property type="protein sequence ID" value="UUY05422.1"/>
    <property type="molecule type" value="Genomic_DNA"/>
</dbReference>
<evidence type="ECO:0000313" key="2">
    <source>
        <dbReference type="EMBL" id="UUY05422.1"/>
    </source>
</evidence>
<proteinExistence type="predicted"/>
<organism evidence="2 3">
    <name type="scientific">Svornostia abyssi</name>
    <dbReference type="NCBI Taxonomy" id="2898438"/>
    <lineage>
        <taxon>Bacteria</taxon>
        <taxon>Bacillati</taxon>
        <taxon>Actinomycetota</taxon>
        <taxon>Thermoleophilia</taxon>
        <taxon>Solirubrobacterales</taxon>
        <taxon>Baekduiaceae</taxon>
        <taxon>Svornostia</taxon>
    </lineage>
</organism>
<evidence type="ECO:0000256" key="1">
    <source>
        <dbReference type="SAM" id="Phobius"/>
    </source>
</evidence>
<evidence type="ECO:0000313" key="3">
    <source>
        <dbReference type="Proteomes" id="UP001058860"/>
    </source>
</evidence>
<accession>A0ABY5PM76</accession>